<keyword evidence="2" id="KW-1133">Transmembrane helix</keyword>
<feature type="signal peptide" evidence="3">
    <location>
        <begin position="1"/>
        <end position="22"/>
    </location>
</feature>
<accession>A0A3R5YYL9</accession>
<keyword evidence="2" id="KW-0472">Membrane</keyword>
<dbReference type="EMBL" id="QRTF01000015">
    <property type="protein sequence ID" value="RGQ49543.1"/>
    <property type="molecule type" value="Genomic_DNA"/>
</dbReference>
<comment type="caution">
    <text evidence="4">The sequence shown here is derived from an EMBL/GenBank/DDBJ whole genome shotgun (WGS) entry which is preliminary data.</text>
</comment>
<protein>
    <submittedName>
        <fullName evidence="4">Carbohydrate-binding domain-containing protein</fullName>
    </submittedName>
</protein>
<dbReference type="RefSeq" id="WP_118109957.1">
    <property type="nucleotide sequence ID" value="NZ_QRTF01000015.1"/>
</dbReference>
<keyword evidence="3" id="KW-0732">Signal</keyword>
<evidence type="ECO:0000313" key="4">
    <source>
        <dbReference type="EMBL" id="RGQ49543.1"/>
    </source>
</evidence>
<feature type="transmembrane region" description="Helical" evidence="2">
    <location>
        <begin position="720"/>
        <end position="739"/>
    </location>
</feature>
<reference evidence="4 5" key="1">
    <citation type="submission" date="2018-08" db="EMBL/GenBank/DDBJ databases">
        <title>A genome reference for cultivated species of the human gut microbiota.</title>
        <authorList>
            <person name="Zou Y."/>
            <person name="Xue W."/>
            <person name="Luo G."/>
        </authorList>
    </citation>
    <scope>NUCLEOTIDE SEQUENCE [LARGE SCALE GENOMIC DNA]</scope>
    <source>
        <strain evidence="4 5">AF28-15</strain>
    </source>
</reference>
<evidence type="ECO:0000256" key="3">
    <source>
        <dbReference type="SAM" id="SignalP"/>
    </source>
</evidence>
<feature type="compositionally biased region" description="Low complexity" evidence="1">
    <location>
        <begin position="587"/>
        <end position="609"/>
    </location>
</feature>
<dbReference type="AlphaFoldDB" id="A0A3R5YYL9"/>
<evidence type="ECO:0000256" key="1">
    <source>
        <dbReference type="SAM" id="MobiDB-lite"/>
    </source>
</evidence>
<sequence>MKKLNKWIAGLLCMMLVMTMVAGLGVTEVKADDAVITVSSWTELKNAIRNDGNIQLGNDIVAETGDYSFNVNKNVTIDLNGYKIDRNLNEQQDNVFSVIAGGTLIIKDTSEGQNGKITGGWANEDYAGGINVREGTLILESGNIVGNRSNKTFTKRGGGVAVFYNGTFIMRGGKISGNEAGYGAGVVVLDNCNFEMTGGEITDNICDFGEYQDQEGAGVFAYQGADVTIGGSANIYGNKNSKDENSNLYIYRYKSSEKINLSTTVPLTTGAKIGVGYYQPYGKNEIPLADSGKQFKDAFFTDDDKNYEITTKDGVDGIFYSPKNSSGGSSTPSTPTSYKLRVGGVEVTSANTSGTGWSYDNQTNTLTLDGFNYEGNGSGIETSKDLNIIIKNENRIKNISSSYSDSTNGWSCGIYAFGNLTITGDGTLDVTGGTADTSHGISVLGKLEIDSQGTIIAKAQATAGTSGIYAYDGIVIKNGNITAYAAEAAYSSRGIECDGDITISGGTVVAKAEKGEISSYGLESGKKITISPNAVVTASGVTAALNKKPEGYTGEIGTTFVSNNTNPNPTPTPEPTPAPEPTPTPSEPSTTQGESTTTSTPASTSTASTQGSQQVIPTIIEGAGSSYTQGSGNTIYFRSSDSFANFQKVMVDNAELSADCYTATEGSIIITLKPEYLSTLAAGTHSISIVSANGVATADFEVQTADTTAVSPKTGDNDQAALWITLLLLSCGALTAVGIRKKVR</sequence>
<dbReference type="Proteomes" id="UP000283738">
    <property type="component" value="Unassembled WGS sequence"/>
</dbReference>
<feature type="region of interest" description="Disordered" evidence="1">
    <location>
        <begin position="548"/>
        <end position="613"/>
    </location>
</feature>
<feature type="compositionally biased region" description="Pro residues" evidence="1">
    <location>
        <begin position="568"/>
        <end position="586"/>
    </location>
</feature>
<feature type="chain" id="PRO_5038750432" evidence="3">
    <location>
        <begin position="23"/>
        <end position="744"/>
    </location>
</feature>
<organism evidence="4 5">
    <name type="scientific">Roseburia inulinivorans</name>
    <dbReference type="NCBI Taxonomy" id="360807"/>
    <lineage>
        <taxon>Bacteria</taxon>
        <taxon>Bacillati</taxon>
        <taxon>Bacillota</taxon>
        <taxon>Clostridia</taxon>
        <taxon>Lachnospirales</taxon>
        <taxon>Lachnospiraceae</taxon>
        <taxon>Roseburia</taxon>
    </lineage>
</organism>
<name>A0A3R5YYL9_9FIRM</name>
<evidence type="ECO:0000313" key="5">
    <source>
        <dbReference type="Proteomes" id="UP000283738"/>
    </source>
</evidence>
<evidence type="ECO:0000256" key="2">
    <source>
        <dbReference type="SAM" id="Phobius"/>
    </source>
</evidence>
<proteinExistence type="predicted"/>
<keyword evidence="2" id="KW-0812">Transmembrane</keyword>
<gene>
    <name evidence="4" type="ORF">DWY96_08525</name>
</gene>